<feature type="domain" description="Monalysin Pore-forming" evidence="1">
    <location>
        <begin position="64"/>
        <end position="274"/>
    </location>
</feature>
<sequence>MSKEIEFKLELLKLEKEHQEKLEKEGYKQITKGKGYIVLSKEEKPLKSVSSFNNLKNVFELDQAQTANTNFAIDRNIKMKVPPDPLVFIRMPLSKLVWTSLSISAGSSFFLLPCSVTPCAAFMRYIKSYPIVGTVEETMEKKKGFTSRFSASTEIKASVSTGFFGCEASLEVTTGFEYEETVTSETTETWKQTLTEGSYIVYQNVIVYAYSMPLTPDQVNTINYHNPGMNLRYVPQINSAVMFVPINRDDPFTLRYQDATWDPVEYDSLINYLAANPSKWRSDS</sequence>
<dbReference type="OMA" id="SETTETW"/>
<dbReference type="PaxDb" id="44689-DDB0204957"/>
<name>Q54S05_DICDI</name>
<organism evidence="2 3">
    <name type="scientific">Dictyostelium discoideum</name>
    <name type="common">Social amoeba</name>
    <dbReference type="NCBI Taxonomy" id="44689"/>
    <lineage>
        <taxon>Eukaryota</taxon>
        <taxon>Amoebozoa</taxon>
        <taxon>Evosea</taxon>
        <taxon>Eumycetozoa</taxon>
        <taxon>Dictyostelia</taxon>
        <taxon>Dictyosteliales</taxon>
        <taxon>Dictyosteliaceae</taxon>
        <taxon>Dictyostelium</taxon>
    </lineage>
</organism>
<dbReference type="PhylomeDB" id="Q54S05"/>
<dbReference type="InterPro" id="IPR040927">
    <property type="entry name" value="PF_Monalysin"/>
</dbReference>
<comment type="caution">
    <text evidence="2">The sequence shown here is derived from an EMBL/GenBank/DDBJ whole genome shotgun (WGS) entry which is preliminary data.</text>
</comment>
<proteinExistence type="predicted"/>
<dbReference type="EMBL" id="AAFI02000047">
    <property type="protein sequence ID" value="EAL66228.1"/>
    <property type="molecule type" value="Genomic_DNA"/>
</dbReference>
<dbReference type="AlphaFoldDB" id="Q54S05"/>
<gene>
    <name evidence="2" type="ORF">DDB_G0282737</name>
</gene>
<dbReference type="Proteomes" id="UP000002195">
    <property type="component" value="Unassembled WGS sequence"/>
</dbReference>
<evidence type="ECO:0000259" key="1">
    <source>
        <dbReference type="Pfam" id="PF18063"/>
    </source>
</evidence>
<dbReference type="PANTHER" id="PTHR35884:SF1">
    <property type="entry name" value="MONALYSIN BETA BARREL PORE-FORMING DOMAIN-CONTAINING PROTEIN-RELATED"/>
    <property type="match status" value="1"/>
</dbReference>
<evidence type="ECO:0000313" key="3">
    <source>
        <dbReference type="Proteomes" id="UP000002195"/>
    </source>
</evidence>
<reference evidence="2 3" key="1">
    <citation type="journal article" date="2005" name="Nature">
        <title>The genome of the social amoeba Dictyostelium discoideum.</title>
        <authorList>
            <consortium name="The Dictyostelium discoideum Sequencing Consortium"/>
            <person name="Eichinger L."/>
            <person name="Pachebat J.A."/>
            <person name="Glockner G."/>
            <person name="Rajandream M.A."/>
            <person name="Sucgang R."/>
            <person name="Berriman M."/>
            <person name="Song J."/>
            <person name="Olsen R."/>
            <person name="Szafranski K."/>
            <person name="Xu Q."/>
            <person name="Tunggal B."/>
            <person name="Kummerfeld S."/>
            <person name="Madera M."/>
            <person name="Konfortov B.A."/>
            <person name="Rivero F."/>
            <person name="Bankier A.T."/>
            <person name="Lehmann R."/>
            <person name="Hamlin N."/>
            <person name="Davies R."/>
            <person name="Gaudet P."/>
            <person name="Fey P."/>
            <person name="Pilcher K."/>
            <person name="Chen G."/>
            <person name="Saunders D."/>
            <person name="Sodergren E."/>
            <person name="Davis P."/>
            <person name="Kerhornou A."/>
            <person name="Nie X."/>
            <person name="Hall N."/>
            <person name="Anjard C."/>
            <person name="Hemphill L."/>
            <person name="Bason N."/>
            <person name="Farbrother P."/>
            <person name="Desany B."/>
            <person name="Just E."/>
            <person name="Morio T."/>
            <person name="Rost R."/>
            <person name="Churcher C."/>
            <person name="Cooper J."/>
            <person name="Haydock S."/>
            <person name="van Driessche N."/>
            <person name="Cronin A."/>
            <person name="Goodhead I."/>
            <person name="Muzny D."/>
            <person name="Mourier T."/>
            <person name="Pain A."/>
            <person name="Lu M."/>
            <person name="Harper D."/>
            <person name="Lindsay R."/>
            <person name="Hauser H."/>
            <person name="James K."/>
            <person name="Quiles M."/>
            <person name="Madan Babu M."/>
            <person name="Saito T."/>
            <person name="Buchrieser C."/>
            <person name="Wardroper A."/>
            <person name="Felder M."/>
            <person name="Thangavelu M."/>
            <person name="Johnson D."/>
            <person name="Knights A."/>
            <person name="Loulseged H."/>
            <person name="Mungall K."/>
            <person name="Oliver K."/>
            <person name="Price C."/>
            <person name="Quail M.A."/>
            <person name="Urushihara H."/>
            <person name="Hernandez J."/>
            <person name="Rabbinowitsch E."/>
            <person name="Steffen D."/>
            <person name="Sanders M."/>
            <person name="Ma J."/>
            <person name="Kohara Y."/>
            <person name="Sharp S."/>
            <person name="Simmonds M."/>
            <person name="Spiegler S."/>
            <person name="Tivey A."/>
            <person name="Sugano S."/>
            <person name="White B."/>
            <person name="Walker D."/>
            <person name="Woodward J."/>
            <person name="Winckler T."/>
            <person name="Tanaka Y."/>
            <person name="Shaulsky G."/>
            <person name="Schleicher M."/>
            <person name="Weinstock G."/>
            <person name="Rosenthal A."/>
            <person name="Cox E.C."/>
            <person name="Chisholm R.L."/>
            <person name="Gibbs R."/>
            <person name="Loomis W.F."/>
            <person name="Platzer M."/>
            <person name="Kay R.R."/>
            <person name="Williams J."/>
            <person name="Dear P.H."/>
            <person name="Noegel A.A."/>
            <person name="Barrell B."/>
            <person name="Kuspa A."/>
        </authorList>
    </citation>
    <scope>NUCLEOTIDE SEQUENCE [LARGE SCALE GENOMIC DNA]</scope>
    <source>
        <strain evidence="2 3">AX4</strain>
    </source>
</reference>
<dbReference type="SMR" id="Q54S05"/>
<keyword evidence="3" id="KW-1185">Reference proteome</keyword>
<dbReference type="VEuPathDB" id="AmoebaDB:DDB_G0282737"/>
<accession>Q54S05</accession>
<dbReference type="InterPro" id="IPR038768">
    <property type="entry name" value="SmlA"/>
</dbReference>
<dbReference type="GO" id="GO:0031157">
    <property type="term" value="P:regulation of aggregate size involved in sorocarp development"/>
    <property type="evidence" value="ECO:0007669"/>
    <property type="project" value="InterPro"/>
</dbReference>
<dbReference type="PANTHER" id="PTHR35884">
    <property type="entry name" value="SMALL AGGREGATE FORMATION PROTEIN"/>
    <property type="match status" value="1"/>
</dbReference>
<dbReference type="GeneID" id="8623773"/>
<dbReference type="HOGENOM" id="CLU_085553_0_0_1"/>
<dbReference type="InParanoid" id="Q54S05"/>
<dbReference type="Pfam" id="PF18063">
    <property type="entry name" value="BB_PF"/>
    <property type="match status" value="1"/>
</dbReference>
<dbReference type="FunCoup" id="Q54S05">
    <property type="interactions" value="82"/>
</dbReference>
<dbReference type="KEGG" id="ddi:DDB_G0282737"/>
<protein>
    <recommendedName>
        <fullName evidence="1">Monalysin Pore-forming domain-containing protein</fullName>
    </recommendedName>
</protein>
<evidence type="ECO:0000313" key="2">
    <source>
        <dbReference type="EMBL" id="EAL66228.1"/>
    </source>
</evidence>
<dbReference type="RefSeq" id="XP_640234.1">
    <property type="nucleotide sequence ID" value="XM_635142.1"/>
</dbReference>
<dbReference type="dictyBase" id="DDB_G0282737"/>